<comment type="caution">
    <text evidence="6">The sequence shown here is derived from an EMBL/GenBank/DDBJ whole genome shotgun (WGS) entry which is preliminary data.</text>
</comment>
<dbReference type="Gene3D" id="1.10.10.10">
    <property type="entry name" value="Winged helix-like DNA-binding domain superfamily/Winged helix DNA-binding domain"/>
    <property type="match status" value="1"/>
</dbReference>
<accession>A0ABT7AL95</accession>
<gene>
    <name evidence="6" type="primary">gcvA</name>
    <name evidence="6" type="ORF">QNA08_18230</name>
</gene>
<sequence>MRRRLPPLNAVRAFEAAARHLNFQKAGEELGVTAGAVAQQVKALEGWLGRPLFRRLPSKGVALTDAGQRYAPAIGELLDGLADATARFTRDVSNVLTVSTVPSLAAQWLIPRLGAFRRLRPDLDVRVLASIGLTDFAREDVDIVIRLGRGVYPGLHVDFLMDEVFFPVCSPGLAEDPARPLREPADLRHHTLLHEPPSPEIPEHVTWRRWLEAAGVADIVDAEHGPRFSHTFLALQAAISGQGLALATSALIGDNLAAGRLVRPFPQEVRGPYQYYIVCPEAAAAAPNIAAFRAWLKDEAAACTISACAPSAGA</sequence>
<keyword evidence="7" id="KW-1185">Reference proteome</keyword>
<evidence type="ECO:0000256" key="1">
    <source>
        <dbReference type="ARBA" id="ARBA00009437"/>
    </source>
</evidence>
<dbReference type="RefSeq" id="WP_283742155.1">
    <property type="nucleotide sequence ID" value="NZ_JASJEV010000018.1"/>
</dbReference>
<feature type="domain" description="HTH lysR-type" evidence="5">
    <location>
        <begin position="6"/>
        <end position="64"/>
    </location>
</feature>
<reference evidence="6 7" key="1">
    <citation type="submission" date="2023-05" db="EMBL/GenBank/DDBJ databases">
        <title>Chelatococcus sp. nov., a moderately thermophilic bacterium isolated from hot spring microbial mat.</title>
        <authorList>
            <person name="Hu C.-J."/>
            <person name="Li W.-J."/>
        </authorList>
    </citation>
    <scope>NUCLEOTIDE SEQUENCE [LARGE SCALE GENOMIC DNA]</scope>
    <source>
        <strain evidence="6 7">SYSU G07232</strain>
    </source>
</reference>
<dbReference type="InterPro" id="IPR036388">
    <property type="entry name" value="WH-like_DNA-bd_sf"/>
</dbReference>
<dbReference type="EMBL" id="JASJEV010000018">
    <property type="protein sequence ID" value="MDJ1160154.1"/>
    <property type="molecule type" value="Genomic_DNA"/>
</dbReference>
<name>A0ABT7AL95_9HYPH</name>
<dbReference type="InterPro" id="IPR000847">
    <property type="entry name" value="LysR_HTH_N"/>
</dbReference>
<evidence type="ECO:0000256" key="3">
    <source>
        <dbReference type="ARBA" id="ARBA00023125"/>
    </source>
</evidence>
<dbReference type="InterPro" id="IPR005119">
    <property type="entry name" value="LysR_subst-bd"/>
</dbReference>
<keyword evidence="4" id="KW-0804">Transcription</keyword>
<dbReference type="Proteomes" id="UP001321492">
    <property type="component" value="Unassembled WGS sequence"/>
</dbReference>
<dbReference type="PROSITE" id="PS50931">
    <property type="entry name" value="HTH_LYSR"/>
    <property type="match status" value="1"/>
</dbReference>
<dbReference type="PANTHER" id="PTHR30537:SF26">
    <property type="entry name" value="GLYCINE CLEAVAGE SYSTEM TRANSCRIPTIONAL ACTIVATOR"/>
    <property type="match status" value="1"/>
</dbReference>
<dbReference type="Pfam" id="PF00126">
    <property type="entry name" value="HTH_1"/>
    <property type="match status" value="1"/>
</dbReference>
<evidence type="ECO:0000259" key="5">
    <source>
        <dbReference type="PROSITE" id="PS50931"/>
    </source>
</evidence>
<comment type="similarity">
    <text evidence="1">Belongs to the LysR transcriptional regulatory family.</text>
</comment>
<protein>
    <submittedName>
        <fullName evidence="6">Transcriptional regulator GcvA</fullName>
    </submittedName>
</protein>
<keyword evidence="3" id="KW-0238">DNA-binding</keyword>
<evidence type="ECO:0000313" key="6">
    <source>
        <dbReference type="EMBL" id="MDJ1160154.1"/>
    </source>
</evidence>
<dbReference type="NCBIfam" id="NF008352">
    <property type="entry name" value="PRK11139.1"/>
    <property type="match status" value="1"/>
</dbReference>
<organism evidence="6 7">
    <name type="scientific">Chelatococcus albus</name>
    <dbReference type="NCBI Taxonomy" id="3047466"/>
    <lineage>
        <taxon>Bacteria</taxon>
        <taxon>Pseudomonadati</taxon>
        <taxon>Pseudomonadota</taxon>
        <taxon>Alphaproteobacteria</taxon>
        <taxon>Hyphomicrobiales</taxon>
        <taxon>Chelatococcaceae</taxon>
        <taxon>Chelatococcus</taxon>
    </lineage>
</organism>
<dbReference type="Gene3D" id="3.40.190.10">
    <property type="entry name" value="Periplasmic binding protein-like II"/>
    <property type="match status" value="2"/>
</dbReference>
<dbReference type="PANTHER" id="PTHR30537">
    <property type="entry name" value="HTH-TYPE TRANSCRIPTIONAL REGULATOR"/>
    <property type="match status" value="1"/>
</dbReference>
<dbReference type="InterPro" id="IPR036390">
    <property type="entry name" value="WH_DNA-bd_sf"/>
</dbReference>
<dbReference type="SUPFAM" id="SSF46785">
    <property type="entry name" value="Winged helix' DNA-binding domain"/>
    <property type="match status" value="1"/>
</dbReference>
<evidence type="ECO:0000256" key="2">
    <source>
        <dbReference type="ARBA" id="ARBA00023015"/>
    </source>
</evidence>
<dbReference type="SUPFAM" id="SSF53850">
    <property type="entry name" value="Periplasmic binding protein-like II"/>
    <property type="match status" value="1"/>
</dbReference>
<dbReference type="CDD" id="cd08432">
    <property type="entry name" value="PBP2_GcdR_TrpI_HvrB_AmpR_like"/>
    <property type="match status" value="1"/>
</dbReference>
<evidence type="ECO:0000256" key="4">
    <source>
        <dbReference type="ARBA" id="ARBA00023163"/>
    </source>
</evidence>
<dbReference type="InterPro" id="IPR058163">
    <property type="entry name" value="LysR-type_TF_proteobact-type"/>
</dbReference>
<proteinExistence type="inferred from homology"/>
<evidence type="ECO:0000313" key="7">
    <source>
        <dbReference type="Proteomes" id="UP001321492"/>
    </source>
</evidence>
<keyword evidence="2" id="KW-0805">Transcription regulation</keyword>
<dbReference type="Pfam" id="PF03466">
    <property type="entry name" value="LysR_substrate"/>
    <property type="match status" value="1"/>
</dbReference>